<evidence type="ECO:0000313" key="5">
    <source>
        <dbReference type="RefSeq" id="XP_071918332.1"/>
    </source>
</evidence>
<feature type="repeat" description="PPR" evidence="3">
    <location>
        <begin position="245"/>
        <end position="279"/>
    </location>
</feature>
<dbReference type="NCBIfam" id="TIGR00756">
    <property type="entry name" value="PPR"/>
    <property type="match status" value="2"/>
</dbReference>
<accession>A0ABM4VFL4</accession>
<evidence type="ECO:0000256" key="1">
    <source>
        <dbReference type="ARBA" id="ARBA00007626"/>
    </source>
</evidence>
<reference evidence="5" key="1">
    <citation type="submission" date="2025-08" db="UniProtKB">
        <authorList>
            <consortium name="RefSeq"/>
        </authorList>
    </citation>
    <scope>IDENTIFICATION</scope>
    <source>
        <tissue evidence="5">Leaves</tissue>
    </source>
</reference>
<keyword evidence="2" id="KW-0677">Repeat</keyword>
<keyword evidence="4" id="KW-1185">Reference proteome</keyword>
<dbReference type="PANTHER" id="PTHR47874:SF4">
    <property type="entry name" value="EXPRESSED PROTEIN"/>
    <property type="match status" value="1"/>
</dbReference>
<dbReference type="Proteomes" id="UP001652660">
    <property type="component" value="Chromosome 8e"/>
</dbReference>
<dbReference type="PROSITE" id="PS51375">
    <property type="entry name" value="PPR"/>
    <property type="match status" value="3"/>
</dbReference>
<dbReference type="InterPro" id="IPR002885">
    <property type="entry name" value="PPR_rpt"/>
</dbReference>
<comment type="similarity">
    <text evidence="1">Belongs to the PPR family. P subfamily.</text>
</comment>
<dbReference type="Pfam" id="PF01535">
    <property type="entry name" value="PPR"/>
    <property type="match status" value="2"/>
</dbReference>
<feature type="repeat" description="PPR" evidence="3">
    <location>
        <begin position="139"/>
        <end position="173"/>
    </location>
</feature>
<proteinExistence type="inferred from homology"/>
<evidence type="ECO:0000313" key="4">
    <source>
        <dbReference type="Proteomes" id="UP001652660"/>
    </source>
</evidence>
<name>A0ABM4VFL4_COFAR</name>
<dbReference type="InterPro" id="IPR011990">
    <property type="entry name" value="TPR-like_helical_dom_sf"/>
</dbReference>
<dbReference type="RefSeq" id="XP_071918332.1">
    <property type="nucleotide sequence ID" value="XM_072062231.1"/>
</dbReference>
<sequence length="457" mass="52281">MNFFFPVMKLKTTISASRLLKNLNQRIGNFMKKRNMALASARSIIHSTKIKQFLIISSISRLFLVRGNNSLAAKLVQVPLSRIKETLDSEEKIHFSTLKSQDFSWDGLVSALLSSSFPRKANLVVEWRLEKFIKENEKNQDSYSWLILLCGKIHNIETALRIFSAMEAQGIKPTSSVFNALISACLASNEIVTALSLYELMEISEESKPDADTYTAFITAYASSGNKEAMQAWYSARMDAGYTPDPQTYDALIFDCVKSKDFSNAEKFYEEMTLTGFVPNLSILQNMLLVYSEQRKFHKIKEFMMFVLDGSGNIDRRTVKKVVALYLELGRVEDLEELLVVLSNSNQASDILSYVHHAIIRMYVRAARLDDVEFAVGRMLKHGMSFRFPDDVENVICLYFRQAAYERLDLFLECIRDSFTLRRSTYDLLVAGYRRAGLQEKLDMVIDEMKQNGFVMS</sequence>
<dbReference type="Pfam" id="PF13812">
    <property type="entry name" value="PPR_3"/>
    <property type="match status" value="1"/>
</dbReference>
<dbReference type="GeneID" id="113703420"/>
<dbReference type="InterPro" id="IPR044179">
    <property type="entry name" value="PPR5-like"/>
</dbReference>
<dbReference type="PANTHER" id="PTHR47874">
    <property type="entry name" value="EXPRESSED PROTEIN"/>
    <property type="match status" value="1"/>
</dbReference>
<dbReference type="Gene3D" id="1.25.40.10">
    <property type="entry name" value="Tetratricopeptide repeat domain"/>
    <property type="match status" value="1"/>
</dbReference>
<protein>
    <submittedName>
        <fullName evidence="5">Uncharacterized protein isoform X1</fullName>
    </submittedName>
</protein>
<organism evidence="4 5">
    <name type="scientific">Coffea arabica</name>
    <name type="common">Arabian coffee</name>
    <dbReference type="NCBI Taxonomy" id="13443"/>
    <lineage>
        <taxon>Eukaryota</taxon>
        <taxon>Viridiplantae</taxon>
        <taxon>Streptophyta</taxon>
        <taxon>Embryophyta</taxon>
        <taxon>Tracheophyta</taxon>
        <taxon>Spermatophyta</taxon>
        <taxon>Magnoliopsida</taxon>
        <taxon>eudicotyledons</taxon>
        <taxon>Gunneridae</taxon>
        <taxon>Pentapetalae</taxon>
        <taxon>asterids</taxon>
        <taxon>lamiids</taxon>
        <taxon>Gentianales</taxon>
        <taxon>Rubiaceae</taxon>
        <taxon>Ixoroideae</taxon>
        <taxon>Gardenieae complex</taxon>
        <taxon>Bertiereae - Coffeeae clade</taxon>
        <taxon>Coffeeae</taxon>
        <taxon>Coffea</taxon>
    </lineage>
</organism>
<feature type="repeat" description="PPR" evidence="3">
    <location>
        <begin position="422"/>
        <end position="456"/>
    </location>
</feature>
<evidence type="ECO:0000256" key="2">
    <source>
        <dbReference type="ARBA" id="ARBA00022737"/>
    </source>
</evidence>
<gene>
    <name evidence="5" type="primary">LOC113703420</name>
</gene>
<evidence type="ECO:0000256" key="3">
    <source>
        <dbReference type="PROSITE-ProRule" id="PRU00708"/>
    </source>
</evidence>